<evidence type="ECO:0000256" key="1">
    <source>
        <dbReference type="SAM" id="Phobius"/>
    </source>
</evidence>
<organism evidence="2 3">
    <name type="scientific">Paracoccus limosus</name>
    <dbReference type="NCBI Taxonomy" id="913252"/>
    <lineage>
        <taxon>Bacteria</taxon>
        <taxon>Pseudomonadati</taxon>
        <taxon>Pseudomonadota</taxon>
        <taxon>Alphaproteobacteria</taxon>
        <taxon>Rhodobacterales</taxon>
        <taxon>Paracoccaceae</taxon>
        <taxon>Paracoccus</taxon>
    </lineage>
</organism>
<dbReference type="Proteomes" id="UP000442533">
    <property type="component" value="Unassembled WGS sequence"/>
</dbReference>
<dbReference type="EMBL" id="WMIF01000007">
    <property type="protein sequence ID" value="MTH34319.1"/>
    <property type="molecule type" value="Genomic_DNA"/>
</dbReference>
<proteinExistence type="predicted"/>
<keyword evidence="1" id="KW-1133">Transmembrane helix</keyword>
<accession>A0A844H0C8</accession>
<keyword evidence="1" id="KW-0812">Transmembrane</keyword>
<keyword evidence="1" id="KW-0472">Membrane</keyword>
<dbReference type="AlphaFoldDB" id="A0A844H0C8"/>
<reference evidence="2 3" key="1">
    <citation type="submission" date="2019-11" db="EMBL/GenBank/DDBJ databases">
        <authorList>
            <person name="Dong K."/>
        </authorList>
    </citation>
    <scope>NUCLEOTIDE SEQUENCE [LARGE SCALE GENOMIC DNA]</scope>
    <source>
        <strain evidence="2 3">JCM 17370</strain>
    </source>
</reference>
<dbReference type="OrthoDB" id="9808598at2"/>
<gene>
    <name evidence="2" type="ORF">GL279_06860</name>
</gene>
<protein>
    <submittedName>
        <fullName evidence="2">Uncharacterized protein</fullName>
    </submittedName>
</protein>
<evidence type="ECO:0000313" key="3">
    <source>
        <dbReference type="Proteomes" id="UP000442533"/>
    </source>
</evidence>
<evidence type="ECO:0000313" key="2">
    <source>
        <dbReference type="EMBL" id="MTH34319.1"/>
    </source>
</evidence>
<name>A0A844H0C8_9RHOB</name>
<comment type="caution">
    <text evidence="2">The sequence shown here is derived from an EMBL/GenBank/DDBJ whole genome shotgun (WGS) entry which is preliminary data.</text>
</comment>
<feature type="transmembrane region" description="Helical" evidence="1">
    <location>
        <begin position="31"/>
        <end position="50"/>
    </location>
</feature>
<sequence>MKAPPNPYLVLASAILLPCSGQVWNGQPLRGLTFLFFIGLLGGFTLLTAAPGVSLVGRHAGGIFVWAMAVFDAYKQARIRHAIWRHSMG</sequence>
<keyword evidence="3" id="KW-1185">Reference proteome</keyword>
<dbReference type="RefSeq" id="WP_155063882.1">
    <property type="nucleotide sequence ID" value="NZ_WMIF01000007.1"/>
</dbReference>